<dbReference type="SUPFAM" id="SSF55298">
    <property type="entry name" value="YjgF-like"/>
    <property type="match status" value="1"/>
</dbReference>
<proteinExistence type="predicted"/>
<dbReference type="Proteomes" id="UP000177622">
    <property type="component" value="Unassembled WGS sequence"/>
</dbReference>
<dbReference type="OrthoDB" id="686384at2759"/>
<dbReference type="InterPro" id="IPR006175">
    <property type="entry name" value="YjgF/YER057c/UK114"/>
</dbReference>
<dbReference type="InterPro" id="IPR035959">
    <property type="entry name" value="RutC-like_sf"/>
</dbReference>
<sequence>MASRPTKRCFATLSPYEEQIGYYRAIRHGNHIFVSGTTSVDPLSPANAPKILFPGDAKQQTCTALQESINAIQGLGGKGVEDIVRVKMFVGCHEHCAAVGEGFREILGKQNQGKEGVVGAAATMIVVNGGFINKDMLVEVEVDAIVY</sequence>
<dbReference type="EMBL" id="LXJU01000011">
    <property type="protein sequence ID" value="OGE52115.1"/>
    <property type="molecule type" value="Genomic_DNA"/>
</dbReference>
<dbReference type="GeneID" id="34577419"/>
<protein>
    <submittedName>
        <fullName evidence="1">Uncharacterized protein</fullName>
    </submittedName>
</protein>
<evidence type="ECO:0000313" key="2">
    <source>
        <dbReference type="Proteomes" id="UP000177622"/>
    </source>
</evidence>
<comment type="caution">
    <text evidence="1">The sequence shown here is derived from an EMBL/GenBank/DDBJ whole genome shotgun (WGS) entry which is preliminary data.</text>
</comment>
<evidence type="ECO:0000313" key="1">
    <source>
        <dbReference type="EMBL" id="OGE52115.1"/>
    </source>
</evidence>
<dbReference type="Pfam" id="PF01042">
    <property type="entry name" value="Ribonuc_L-PSP"/>
    <property type="match status" value="1"/>
</dbReference>
<dbReference type="STRING" id="1835702.A0A1F5LG46"/>
<reference evidence="1 2" key="1">
    <citation type="journal article" date="2016" name="Sci. Rep.">
        <title>Penicillium arizonense, a new, genome sequenced fungal species, reveals a high chemical diversity in secreted metabolites.</title>
        <authorList>
            <person name="Grijseels S."/>
            <person name="Nielsen J.C."/>
            <person name="Randelovic M."/>
            <person name="Nielsen J."/>
            <person name="Nielsen K.F."/>
            <person name="Workman M."/>
            <person name="Frisvad J.C."/>
        </authorList>
    </citation>
    <scope>NUCLEOTIDE SEQUENCE [LARGE SCALE GENOMIC DNA]</scope>
    <source>
        <strain evidence="1 2">CBS 141311</strain>
    </source>
</reference>
<accession>A0A1F5LG46</accession>
<organism evidence="1 2">
    <name type="scientific">Penicillium arizonense</name>
    <dbReference type="NCBI Taxonomy" id="1835702"/>
    <lineage>
        <taxon>Eukaryota</taxon>
        <taxon>Fungi</taxon>
        <taxon>Dikarya</taxon>
        <taxon>Ascomycota</taxon>
        <taxon>Pezizomycotina</taxon>
        <taxon>Eurotiomycetes</taxon>
        <taxon>Eurotiomycetidae</taxon>
        <taxon>Eurotiales</taxon>
        <taxon>Aspergillaceae</taxon>
        <taxon>Penicillium</taxon>
    </lineage>
</organism>
<dbReference type="RefSeq" id="XP_022487557.1">
    <property type="nucleotide sequence ID" value="XM_022632685.1"/>
</dbReference>
<dbReference type="PANTHER" id="PTHR43857">
    <property type="entry name" value="BLR7761 PROTEIN"/>
    <property type="match status" value="1"/>
</dbReference>
<dbReference type="AlphaFoldDB" id="A0A1F5LG46"/>
<dbReference type="Gene3D" id="3.30.1330.40">
    <property type="entry name" value="RutC-like"/>
    <property type="match status" value="1"/>
</dbReference>
<dbReference type="PANTHER" id="PTHR43857:SF1">
    <property type="entry name" value="YJGH FAMILY PROTEIN"/>
    <property type="match status" value="1"/>
</dbReference>
<keyword evidence="2" id="KW-1185">Reference proteome</keyword>
<name>A0A1F5LG46_PENAI</name>
<gene>
    <name evidence="1" type="ORF">PENARI_c011G08657</name>
</gene>